<feature type="domain" description="Glycosyltransferase subfamily 4-like N-terminal" evidence="1">
    <location>
        <begin position="12"/>
        <end position="190"/>
    </location>
</feature>
<proteinExistence type="predicted"/>
<sequence length="399" mass="44107">MRILISTWSLQVGGGEVLAMNLAAELQRRGHEVYVFNQRAELIDHDLVARLLPPQVKVLSMADNPKSTFWAYKINALQGLLGRPATFYNQRQQAYLVECLLRYKIDVVSSHATVSDDICAPVVERLGLPLVITEHGEYTKFLQEGRRDFLPVLQVAKRILAVSDYCRHKLERAFPSLPPVQTVYNGVITEAHAAETTRRALAIPAEAFVFGMVARGIEDKGWRYAVQAFQQVKAALPARALRLVLVGGSPYLKTLADEYATDPDIIFTGQVPNPDFYVAGFDVGLLPTYFRAEALPLAIIEYMVSGKPSIATRVGGIPELLEPSAGHTGQLVDIEAETYTPKLRMLTEAMVRYCTEPVLYAAHAAHCRQASQEFSMAACAEHYEQAFSAALHSTVNSAT</sequence>
<dbReference type="EMBL" id="CP095848">
    <property type="protein sequence ID" value="UPL49838.1"/>
    <property type="molecule type" value="Genomic_DNA"/>
</dbReference>
<dbReference type="InterPro" id="IPR028098">
    <property type="entry name" value="Glyco_trans_4-like_N"/>
</dbReference>
<dbReference type="Pfam" id="PF13439">
    <property type="entry name" value="Glyco_transf_4"/>
    <property type="match status" value="1"/>
</dbReference>
<dbReference type="PANTHER" id="PTHR12526">
    <property type="entry name" value="GLYCOSYLTRANSFERASE"/>
    <property type="match status" value="1"/>
</dbReference>
<organism evidence="2 3">
    <name type="scientific">Hymenobacter sublimis</name>
    <dbReference type="NCBI Taxonomy" id="2933777"/>
    <lineage>
        <taxon>Bacteria</taxon>
        <taxon>Pseudomonadati</taxon>
        <taxon>Bacteroidota</taxon>
        <taxon>Cytophagia</taxon>
        <taxon>Cytophagales</taxon>
        <taxon>Hymenobacteraceae</taxon>
        <taxon>Hymenobacter</taxon>
    </lineage>
</organism>
<gene>
    <name evidence="2" type="ORF">MWH26_02735</name>
</gene>
<dbReference type="SUPFAM" id="SSF53756">
    <property type="entry name" value="UDP-Glycosyltransferase/glycogen phosphorylase"/>
    <property type="match status" value="1"/>
</dbReference>
<protein>
    <submittedName>
        <fullName evidence="2">Glycosyltransferase family 4 protein</fullName>
    </submittedName>
</protein>
<dbReference type="CDD" id="cd03801">
    <property type="entry name" value="GT4_PimA-like"/>
    <property type="match status" value="1"/>
</dbReference>
<dbReference type="RefSeq" id="WP_247975947.1">
    <property type="nucleotide sequence ID" value="NZ_CP095848.1"/>
</dbReference>
<dbReference type="Gene3D" id="3.40.50.2000">
    <property type="entry name" value="Glycogen Phosphorylase B"/>
    <property type="match status" value="2"/>
</dbReference>
<reference evidence="2 3" key="1">
    <citation type="submission" date="2022-04" db="EMBL/GenBank/DDBJ databases">
        <title>Hymenobacter sp. isolated from the air.</title>
        <authorList>
            <person name="Won M."/>
            <person name="Lee C.-M."/>
            <person name="Woen H.-Y."/>
            <person name="Kwon S.-W."/>
        </authorList>
    </citation>
    <scope>NUCLEOTIDE SEQUENCE [LARGE SCALE GENOMIC DNA]</scope>
    <source>
        <strain evidence="3">5516 S-25</strain>
    </source>
</reference>
<accession>A0ABY4JAK0</accession>
<evidence type="ECO:0000259" key="1">
    <source>
        <dbReference type="Pfam" id="PF13439"/>
    </source>
</evidence>
<dbReference type="Pfam" id="PF13692">
    <property type="entry name" value="Glyco_trans_1_4"/>
    <property type="match status" value="1"/>
</dbReference>
<dbReference type="Proteomes" id="UP000829647">
    <property type="component" value="Chromosome"/>
</dbReference>
<name>A0ABY4JAK0_9BACT</name>
<evidence type="ECO:0000313" key="3">
    <source>
        <dbReference type="Proteomes" id="UP000829647"/>
    </source>
</evidence>
<evidence type="ECO:0000313" key="2">
    <source>
        <dbReference type="EMBL" id="UPL49838.1"/>
    </source>
</evidence>
<keyword evidence="3" id="KW-1185">Reference proteome</keyword>